<dbReference type="Gene3D" id="1.10.10.1150">
    <property type="entry name" value="Coenzyme PQQ synthesis protein D (PqqD)"/>
    <property type="match status" value="1"/>
</dbReference>
<evidence type="ECO:0000313" key="3">
    <source>
        <dbReference type="Proteomes" id="UP000247465"/>
    </source>
</evidence>
<name>A0A2Z4AFK4_9BACT</name>
<reference evidence="2 3" key="1">
    <citation type="submission" date="2018-06" db="EMBL/GenBank/DDBJ databases">
        <title>Draft Genome Sequence of a Novel Marine Bacterium Related to the Verrucomicrobia.</title>
        <authorList>
            <person name="Vosseberg J."/>
            <person name="Martijn J."/>
            <person name="Ettema T.J.G."/>
        </authorList>
    </citation>
    <scope>NUCLEOTIDE SEQUENCE [LARGE SCALE GENOMIC DNA]</scope>
    <source>
        <strain evidence="2">TARA_B100001123</strain>
    </source>
</reference>
<feature type="region of interest" description="Disordered" evidence="1">
    <location>
        <begin position="1"/>
        <end position="21"/>
    </location>
</feature>
<protein>
    <recommendedName>
        <fullName evidence="4">Coenzyme PQQ synthesis protein D</fullName>
    </recommendedName>
</protein>
<evidence type="ECO:0000313" key="2">
    <source>
        <dbReference type="EMBL" id="AWT59768.1"/>
    </source>
</evidence>
<evidence type="ECO:0008006" key="4">
    <source>
        <dbReference type="Google" id="ProtNLM"/>
    </source>
</evidence>
<organism evidence="2 3">
    <name type="scientific">Candidatus Moanibacter tarae</name>
    <dbReference type="NCBI Taxonomy" id="2200854"/>
    <lineage>
        <taxon>Bacteria</taxon>
        <taxon>Pseudomonadati</taxon>
        <taxon>Verrucomicrobiota</taxon>
        <taxon>Opitutia</taxon>
        <taxon>Puniceicoccales</taxon>
        <taxon>Puniceicoccales incertae sedis</taxon>
        <taxon>Candidatus Moanibacter</taxon>
    </lineage>
</organism>
<gene>
    <name evidence="2" type="ORF">DF168_00963</name>
</gene>
<dbReference type="Proteomes" id="UP000247465">
    <property type="component" value="Chromosome"/>
</dbReference>
<sequence length="128" mass="15026">MTDDAYRSEKERNRRKEKDPFAAVPSITPGIEAKLDSRSMLQLRHKIKPSSQLMQFMADKLGFRRSVRVNLDERGTFFWQQIDGIRDLRSIAKSIQTRFNINREECDSAVIHYTKLLMLRGLVQLRVD</sequence>
<dbReference type="InterPro" id="IPR041881">
    <property type="entry name" value="PqqD_sf"/>
</dbReference>
<dbReference type="InterPro" id="IPR008792">
    <property type="entry name" value="PQQD"/>
</dbReference>
<dbReference type="EMBL" id="CP029803">
    <property type="protein sequence ID" value="AWT59768.1"/>
    <property type="molecule type" value="Genomic_DNA"/>
</dbReference>
<dbReference type="KEGG" id="mtar:DF168_00963"/>
<feature type="compositionally biased region" description="Basic and acidic residues" evidence="1">
    <location>
        <begin position="1"/>
        <end position="20"/>
    </location>
</feature>
<accession>A0A2Z4AFK4</accession>
<dbReference type="Pfam" id="PF05402">
    <property type="entry name" value="PqqD"/>
    <property type="match status" value="1"/>
</dbReference>
<evidence type="ECO:0000256" key="1">
    <source>
        <dbReference type="SAM" id="MobiDB-lite"/>
    </source>
</evidence>
<proteinExistence type="predicted"/>
<dbReference type="AlphaFoldDB" id="A0A2Z4AFK4"/>